<dbReference type="VEuPathDB" id="FungiDB:CPAG_06947"/>
<sequence length="108" mass="12364">MSIVTSFIICQKQRSSLETSVLRGVNIDMYVVVPMILRFQLNEEGNGQSHEVLRHYFRRARGRTLPYLAALARSEEAQKSVVASENRYFLFVTPDFEDRGPIGSKLVK</sequence>
<organism evidence="1 2">
    <name type="scientific">Coccidioides posadasii RMSCC 3488</name>
    <dbReference type="NCBI Taxonomy" id="454284"/>
    <lineage>
        <taxon>Eukaryota</taxon>
        <taxon>Fungi</taxon>
        <taxon>Dikarya</taxon>
        <taxon>Ascomycota</taxon>
        <taxon>Pezizomycotina</taxon>
        <taxon>Eurotiomycetes</taxon>
        <taxon>Eurotiomycetidae</taxon>
        <taxon>Onygenales</taxon>
        <taxon>Onygenaceae</taxon>
        <taxon>Coccidioides</taxon>
    </lineage>
</organism>
<proteinExistence type="predicted"/>
<reference evidence="2" key="2">
    <citation type="journal article" date="2009" name="Genome Res.">
        <title>Comparative genomic analyses of the human fungal pathogens Coccidioides and their relatives.</title>
        <authorList>
            <person name="Sharpton T.J."/>
            <person name="Stajich J.E."/>
            <person name="Rounsley S.D."/>
            <person name="Gardner M.J."/>
            <person name="Wortman J.R."/>
            <person name="Jordar V.S."/>
            <person name="Maiti R."/>
            <person name="Kodira C.D."/>
            <person name="Neafsey D.E."/>
            <person name="Zeng Q."/>
            <person name="Hung C.-Y."/>
            <person name="McMahan C."/>
            <person name="Muszewska A."/>
            <person name="Grynberg M."/>
            <person name="Mandel M.A."/>
            <person name="Kellner E.M."/>
            <person name="Barker B.M."/>
            <person name="Galgiani J.N."/>
            <person name="Orbach M.J."/>
            <person name="Kirkland T.N."/>
            <person name="Cole G.T."/>
            <person name="Henn M.R."/>
            <person name="Birren B.W."/>
            <person name="Taylor J.W."/>
        </authorList>
    </citation>
    <scope>NUCLEOTIDE SEQUENCE [LARGE SCALE GENOMIC DNA]</scope>
    <source>
        <strain evidence="2">RMSCC 3488</strain>
    </source>
</reference>
<reference evidence="2" key="3">
    <citation type="journal article" date="2010" name="Genome Res.">
        <title>Population genomic sequencing of Coccidioides fungi reveals recent hybridization and transposon control.</title>
        <authorList>
            <person name="Neafsey D.E."/>
            <person name="Barker B.M."/>
            <person name="Sharpton T.J."/>
            <person name="Stajich J.E."/>
            <person name="Park D.J."/>
            <person name="Whiston E."/>
            <person name="Hung C.-Y."/>
            <person name="McMahan C."/>
            <person name="White J."/>
            <person name="Sykes S."/>
            <person name="Heiman D."/>
            <person name="Young S."/>
            <person name="Zeng Q."/>
            <person name="Abouelleil A."/>
            <person name="Aftuck L."/>
            <person name="Bessette D."/>
            <person name="Brown A."/>
            <person name="FitzGerald M."/>
            <person name="Lui A."/>
            <person name="Macdonald J.P."/>
            <person name="Priest M."/>
            <person name="Orbach M.J."/>
            <person name="Galgiani J.N."/>
            <person name="Kirkland T.N."/>
            <person name="Cole G.T."/>
            <person name="Birren B.W."/>
            <person name="Henn M.R."/>
            <person name="Taylor J.W."/>
            <person name="Rounsley S.D."/>
        </authorList>
    </citation>
    <scope>NUCLEOTIDE SEQUENCE [LARGE SCALE GENOMIC DNA]</scope>
    <source>
        <strain evidence="2">RMSCC 3488</strain>
    </source>
</reference>
<name>A0A0J6FCB0_COCPO</name>
<dbReference type="Proteomes" id="UP000054567">
    <property type="component" value="Unassembled WGS sequence"/>
</dbReference>
<evidence type="ECO:0000313" key="2">
    <source>
        <dbReference type="Proteomes" id="UP000054567"/>
    </source>
</evidence>
<evidence type="ECO:0000313" key="1">
    <source>
        <dbReference type="EMBL" id="KMM70636.1"/>
    </source>
</evidence>
<accession>A0A0J6FCB0</accession>
<gene>
    <name evidence="1" type="ORF">CPAG_06947</name>
</gene>
<protein>
    <submittedName>
        <fullName evidence="1">Uncharacterized protein</fullName>
    </submittedName>
</protein>
<dbReference type="AlphaFoldDB" id="A0A0J6FCB0"/>
<dbReference type="EMBL" id="DS268112">
    <property type="protein sequence ID" value="KMM70636.1"/>
    <property type="molecule type" value="Genomic_DNA"/>
</dbReference>
<reference evidence="1 2" key="1">
    <citation type="submission" date="2007-06" db="EMBL/GenBank/DDBJ databases">
        <title>The Genome Sequence of Coccidioides posadasii RMSCC_3488.</title>
        <authorList>
            <consortium name="Coccidioides Genome Resources Consortium"/>
            <consortium name="The Broad Institute Genome Sequencing Platform"/>
            <person name="Henn M.R."/>
            <person name="Sykes S."/>
            <person name="Young S."/>
            <person name="Jaffe D."/>
            <person name="Berlin A."/>
            <person name="Alvarez P."/>
            <person name="Butler J."/>
            <person name="Gnerre S."/>
            <person name="Grabherr M."/>
            <person name="Mauceli E."/>
            <person name="Brockman W."/>
            <person name="Kodira C."/>
            <person name="Alvarado L."/>
            <person name="Zeng Q."/>
            <person name="Crawford M."/>
            <person name="Antoine C."/>
            <person name="Devon K."/>
            <person name="Galgiani J."/>
            <person name="Orsborn K."/>
            <person name="Lewis M.L."/>
            <person name="Nusbaum C."/>
            <person name="Galagan J."/>
            <person name="Birren B."/>
        </authorList>
    </citation>
    <scope>NUCLEOTIDE SEQUENCE [LARGE SCALE GENOMIC DNA]</scope>
    <source>
        <strain evidence="1 2">RMSCC 3488</strain>
    </source>
</reference>